<reference evidence="1 2" key="1">
    <citation type="submission" date="2022-08" db="EMBL/GenBank/DDBJ databases">
        <title>Reclassification of Massilia species as members of the genera Telluria, Duganella, Pseudoduganella, Mokoshia gen. nov. and Zemynaea gen. nov. using orthogonal and non-orthogonal genome-based approaches.</title>
        <authorList>
            <person name="Bowman J.P."/>
        </authorList>
    </citation>
    <scope>NUCLEOTIDE SEQUENCE [LARGE SCALE GENOMIC DNA]</scope>
    <source>
        <strain evidence="1 2">JCM 31606</strain>
    </source>
</reference>
<keyword evidence="2" id="KW-1185">Reference proteome</keyword>
<comment type="caution">
    <text evidence="1">The sequence shown here is derived from an EMBL/GenBank/DDBJ whole genome shotgun (WGS) entry which is preliminary data.</text>
</comment>
<dbReference type="RefSeq" id="WP_258811655.1">
    <property type="nucleotide sequence ID" value="NZ_JANUGU010000002.1"/>
</dbReference>
<organism evidence="1 2">
    <name type="scientific">Massilia terrae</name>
    <dbReference type="NCBI Taxonomy" id="1811224"/>
    <lineage>
        <taxon>Bacteria</taxon>
        <taxon>Pseudomonadati</taxon>
        <taxon>Pseudomonadota</taxon>
        <taxon>Betaproteobacteria</taxon>
        <taxon>Burkholderiales</taxon>
        <taxon>Oxalobacteraceae</taxon>
        <taxon>Telluria group</taxon>
        <taxon>Massilia</taxon>
    </lineage>
</organism>
<accession>A0ABT2CZ64</accession>
<evidence type="ECO:0000313" key="2">
    <source>
        <dbReference type="Proteomes" id="UP001204621"/>
    </source>
</evidence>
<name>A0ABT2CZ64_9BURK</name>
<proteinExistence type="predicted"/>
<protein>
    <submittedName>
        <fullName evidence="1">Uncharacterized protein</fullName>
    </submittedName>
</protein>
<dbReference type="Proteomes" id="UP001204621">
    <property type="component" value="Unassembled WGS sequence"/>
</dbReference>
<gene>
    <name evidence="1" type="ORF">NX778_10410</name>
</gene>
<sequence length="74" mass="8053">MQKLGYFHSMRHTFMQVLGNAKISSEISAALSGRQYGGADAERYEHLKSDYARLYRDGIQAGLSALANAALSAS</sequence>
<dbReference type="EMBL" id="JANUGU010000002">
    <property type="protein sequence ID" value="MCS0658475.1"/>
    <property type="molecule type" value="Genomic_DNA"/>
</dbReference>
<evidence type="ECO:0000313" key="1">
    <source>
        <dbReference type="EMBL" id="MCS0658475.1"/>
    </source>
</evidence>